<evidence type="ECO:0000313" key="10">
    <source>
        <dbReference type="Proteomes" id="UP000250245"/>
    </source>
</evidence>
<keyword evidence="7" id="KW-0472">Membrane</keyword>
<evidence type="ECO:0000259" key="8">
    <source>
        <dbReference type="Pfam" id="PF13462"/>
    </source>
</evidence>
<feature type="region of interest" description="Disordered" evidence="6">
    <location>
        <begin position="43"/>
        <end position="63"/>
    </location>
</feature>
<evidence type="ECO:0000256" key="4">
    <source>
        <dbReference type="ARBA" id="ARBA00023157"/>
    </source>
</evidence>
<dbReference type="Gene3D" id="3.40.30.10">
    <property type="entry name" value="Glutaredoxin"/>
    <property type="match status" value="1"/>
</dbReference>
<dbReference type="AlphaFoldDB" id="A0A2X3AWF3"/>
<dbReference type="GO" id="GO:0016491">
    <property type="term" value="F:oxidoreductase activity"/>
    <property type="evidence" value="ECO:0007669"/>
    <property type="project" value="UniProtKB-KW"/>
</dbReference>
<dbReference type="PANTHER" id="PTHR13887">
    <property type="entry name" value="GLUTATHIONE S-TRANSFERASE KAPPA"/>
    <property type="match status" value="1"/>
</dbReference>
<dbReference type="InterPro" id="IPR036249">
    <property type="entry name" value="Thioredoxin-like_sf"/>
</dbReference>
<keyword evidence="7" id="KW-0812">Transmembrane</keyword>
<evidence type="ECO:0000256" key="1">
    <source>
        <dbReference type="ARBA" id="ARBA00005791"/>
    </source>
</evidence>
<accession>A0A2X3AWF3</accession>
<evidence type="ECO:0000256" key="7">
    <source>
        <dbReference type="SAM" id="Phobius"/>
    </source>
</evidence>
<proteinExistence type="inferred from homology"/>
<dbReference type="InterPro" id="IPR012336">
    <property type="entry name" value="Thioredoxin-like_fold"/>
</dbReference>
<reference evidence="9 10" key="1">
    <citation type="submission" date="2018-06" db="EMBL/GenBank/DDBJ databases">
        <authorList>
            <consortium name="Pathogen Informatics"/>
            <person name="Doyle S."/>
        </authorList>
    </citation>
    <scope>NUCLEOTIDE SEQUENCE [LARGE SCALE GENOMIC DNA]</scope>
    <source>
        <strain evidence="9 10">NCTC11820</strain>
    </source>
</reference>
<keyword evidence="2" id="KW-0732">Signal</keyword>
<dbReference type="EMBL" id="UASJ01000001">
    <property type="protein sequence ID" value="SQB65690.1"/>
    <property type="molecule type" value="Genomic_DNA"/>
</dbReference>
<feature type="transmembrane region" description="Helical" evidence="7">
    <location>
        <begin position="12"/>
        <end position="36"/>
    </location>
</feature>
<keyword evidence="7" id="KW-1133">Transmembrane helix</keyword>
<organism evidence="9 10">
    <name type="scientific">Mobiluncus curtisii</name>
    <dbReference type="NCBI Taxonomy" id="2051"/>
    <lineage>
        <taxon>Bacteria</taxon>
        <taxon>Bacillati</taxon>
        <taxon>Actinomycetota</taxon>
        <taxon>Actinomycetes</taxon>
        <taxon>Actinomycetales</taxon>
        <taxon>Actinomycetaceae</taxon>
        <taxon>Mobiluncus</taxon>
    </lineage>
</organism>
<evidence type="ECO:0000256" key="2">
    <source>
        <dbReference type="ARBA" id="ARBA00022729"/>
    </source>
</evidence>
<name>A0A2X3AWF3_9ACTO</name>
<evidence type="ECO:0000313" key="9">
    <source>
        <dbReference type="EMBL" id="SQB65690.1"/>
    </source>
</evidence>
<gene>
    <name evidence="9" type="primary">bdbD</name>
    <name evidence="9" type="ORF">NCTC11820_01761</name>
</gene>
<evidence type="ECO:0000256" key="5">
    <source>
        <dbReference type="ARBA" id="ARBA00023284"/>
    </source>
</evidence>
<dbReference type="Pfam" id="PF13462">
    <property type="entry name" value="Thioredoxin_4"/>
    <property type="match status" value="1"/>
</dbReference>
<sequence length="284" mass="30294">MSDKNKSVERSAANVWALKIIGVLAVLVLLAIAFFLGRTTAPGANTPAASPSSPQKTTAGGATAGDAQKAVADFVAQTGLVPGQDFASSVTNEGGLKAMKILRDGADEPERTLGKPDAPVTLTVLSDFSCPMCTSWGNDTLPKLQKYVDDGTLKIQWHNMVIFADQYQSDIAAKASIAAMKQGKLWDFVRAAYHTAPEGEHPTYDENKVIQIAQSIGITDLGRFKTDMNSPEAQATVSEETDSGHSVGVNGTPFFVLGDSTISGAYPIEYFEHSIEYQKFLATK</sequence>
<keyword evidence="4" id="KW-1015">Disulfide bond</keyword>
<dbReference type="Proteomes" id="UP000250245">
    <property type="component" value="Unassembled WGS sequence"/>
</dbReference>
<dbReference type="OMA" id="YCAKAEP"/>
<dbReference type="PANTHER" id="PTHR13887:SF14">
    <property type="entry name" value="DISULFIDE BOND FORMATION PROTEIN D"/>
    <property type="match status" value="1"/>
</dbReference>
<feature type="compositionally biased region" description="Polar residues" evidence="6">
    <location>
        <begin position="47"/>
        <end position="56"/>
    </location>
</feature>
<protein>
    <submittedName>
        <fullName evidence="9">Thiol-disulfide oxidoreductase D</fullName>
    </submittedName>
</protein>
<dbReference type="GeneID" id="55564969"/>
<comment type="similarity">
    <text evidence="1">Belongs to the thioredoxin family. DsbA subfamily.</text>
</comment>
<keyword evidence="3" id="KW-0560">Oxidoreductase</keyword>
<dbReference type="RefSeq" id="WP_004007666.1">
    <property type="nucleotide sequence ID" value="NZ_CP068112.1"/>
</dbReference>
<feature type="domain" description="Thioredoxin-like fold" evidence="8">
    <location>
        <begin position="108"/>
        <end position="276"/>
    </location>
</feature>
<keyword evidence="5" id="KW-0676">Redox-active center</keyword>
<evidence type="ECO:0000256" key="6">
    <source>
        <dbReference type="SAM" id="MobiDB-lite"/>
    </source>
</evidence>
<evidence type="ECO:0000256" key="3">
    <source>
        <dbReference type="ARBA" id="ARBA00023002"/>
    </source>
</evidence>
<dbReference type="SUPFAM" id="SSF52833">
    <property type="entry name" value="Thioredoxin-like"/>
    <property type="match status" value="1"/>
</dbReference>